<reference evidence="2 3" key="1">
    <citation type="journal article" date="2013" name="Genome Announc.">
        <title>Genome Sequence of Moraxella macacae 0408225, a Novel Bacterial Species Isolated from a Cynomolgus Macaque with Epistaxis.</title>
        <authorList>
            <person name="Ladner J.T."/>
            <person name="Whitehouse C.A."/>
            <person name="Koroleva G.I."/>
            <person name="Palacios G.F."/>
        </authorList>
    </citation>
    <scope>NUCLEOTIDE SEQUENCE [LARGE SCALE GENOMIC DNA]</scope>
    <source>
        <strain evidence="2 3">0408225</strain>
    </source>
</reference>
<evidence type="ECO:0000313" key="2">
    <source>
        <dbReference type="EMBL" id="ELA08260.1"/>
    </source>
</evidence>
<dbReference type="RefSeq" id="WP_009501812.1">
    <property type="nucleotide sequence ID" value="NZ_ANIN01000002.1"/>
</dbReference>
<feature type="domain" description="ABC1 atypical kinase-like" evidence="1">
    <location>
        <begin position="90"/>
        <end position="344"/>
    </location>
</feature>
<name>L2F5T5_9GAMM</name>
<dbReference type="InterPro" id="IPR051130">
    <property type="entry name" value="Mito_struct-func_regulator"/>
</dbReference>
<dbReference type="STRING" id="1230338.MOMA_06851"/>
<organism evidence="2 3">
    <name type="scientific">Moraxella macacae 0408225</name>
    <dbReference type="NCBI Taxonomy" id="1230338"/>
    <lineage>
        <taxon>Bacteria</taxon>
        <taxon>Pseudomonadati</taxon>
        <taxon>Pseudomonadota</taxon>
        <taxon>Gammaproteobacteria</taxon>
        <taxon>Moraxellales</taxon>
        <taxon>Moraxellaceae</taxon>
        <taxon>Moraxella</taxon>
    </lineage>
</organism>
<dbReference type="SUPFAM" id="SSF56112">
    <property type="entry name" value="Protein kinase-like (PK-like)"/>
    <property type="match status" value="1"/>
</dbReference>
<dbReference type="Pfam" id="PF03109">
    <property type="entry name" value="ABC1"/>
    <property type="match status" value="1"/>
</dbReference>
<dbReference type="OrthoDB" id="9795390at2"/>
<dbReference type="Proteomes" id="UP000023795">
    <property type="component" value="Unassembled WGS sequence"/>
</dbReference>
<gene>
    <name evidence="2" type="ORF">MOMA_06851</name>
</gene>
<keyword evidence="2" id="KW-0808">Transferase</keyword>
<dbReference type="eggNOG" id="COG0661">
    <property type="taxonomic scope" value="Bacteria"/>
</dbReference>
<protein>
    <submittedName>
        <fullName evidence="2">Protein kinase</fullName>
    </submittedName>
</protein>
<dbReference type="AlphaFoldDB" id="L2F5T5"/>
<evidence type="ECO:0000313" key="3">
    <source>
        <dbReference type="Proteomes" id="UP000023795"/>
    </source>
</evidence>
<dbReference type="PATRIC" id="fig|1230338.3.peg.1464"/>
<keyword evidence="3" id="KW-1185">Reference proteome</keyword>
<dbReference type="CDD" id="cd05121">
    <property type="entry name" value="ABC1_ADCK3-like"/>
    <property type="match status" value="1"/>
</dbReference>
<keyword evidence="2" id="KW-0418">Kinase</keyword>
<dbReference type="PANTHER" id="PTHR43173:SF22">
    <property type="entry name" value="OS07G0227800 PROTEIN"/>
    <property type="match status" value="1"/>
</dbReference>
<dbReference type="InterPro" id="IPR011009">
    <property type="entry name" value="Kinase-like_dom_sf"/>
</dbReference>
<evidence type="ECO:0000259" key="1">
    <source>
        <dbReference type="Pfam" id="PF03109"/>
    </source>
</evidence>
<comment type="caution">
    <text evidence="2">The sequence shown here is derived from an EMBL/GenBank/DDBJ whole genome shotgun (WGS) entry which is preliminary data.</text>
</comment>
<sequence length="460" mass="51888">MTQSVFKKSAVFKKSVLKKPLNMIWRVGQTVHVAGKTSLRIAQGEKISPSVLKQSFEQLGTTYIKIGQFIASTPSIFPRDYVEVFQGCLDKTTPMSYDYIEEVLQNELQKDGKTLNDIFASIDPKPLASASIAQVHAAVLKNGDNVVLKVQKPNVAVIIDTDLTMLYGLTKVMDLLAPSLKFASISPIIDEIRLRMSAETDFLQEANNIDDFQDFLTRSANQKVAVPKVYHALSTKKVLVMERFFGISMLDWLNGDRATADRKTMHHCQRPDKVMANTLNTWFDSLMMCNTFHADLHAGNLMLLADGRIGFLDFGIVGKLKPKAWQACVLMLDSFAKEDYHSMACHMIDMDMTNKADLAQVDDLANDLRTVVTTILAEDRLFIGKTIDKTDPTKLKNHADEINQILLQVIEVGKRHGIHFPRDFALLTKQLLYFDRFMKALTPDMTLFCDENIKMLKQKA</sequence>
<dbReference type="InterPro" id="IPR004147">
    <property type="entry name" value="ABC1_dom"/>
</dbReference>
<accession>L2F5T5</accession>
<proteinExistence type="predicted"/>
<dbReference type="PANTHER" id="PTHR43173">
    <property type="entry name" value="ABC1 FAMILY PROTEIN"/>
    <property type="match status" value="1"/>
</dbReference>
<dbReference type="GO" id="GO:0016301">
    <property type="term" value="F:kinase activity"/>
    <property type="evidence" value="ECO:0007669"/>
    <property type="project" value="UniProtKB-KW"/>
</dbReference>
<dbReference type="EMBL" id="ANIN01000002">
    <property type="protein sequence ID" value="ELA08260.1"/>
    <property type="molecule type" value="Genomic_DNA"/>
</dbReference>